<dbReference type="PANTHER" id="PTHR33383:SF1">
    <property type="entry name" value="MEMBRANE PROTEIN INSERTION EFFICIENCY FACTOR-RELATED"/>
    <property type="match status" value="1"/>
</dbReference>
<reference evidence="2 3" key="1">
    <citation type="submission" date="2017-11" db="EMBL/GenBank/DDBJ databases">
        <title>Bradyrhizobium forestalis sp. nov., an efficient nitrogen-fixing bacterium isolated from nodules of forest legume species in the Amazon.</title>
        <authorList>
            <person name="Costa E.M."/>
            <person name="Guimaraes A."/>
            <person name="Carvalho T.S."/>
            <person name="Rodrigues T.L."/>
            <person name="Ribeiro P.R.A."/>
            <person name="Lebbe L."/>
            <person name="Willems A."/>
            <person name="Moreira F.M.S."/>
        </authorList>
    </citation>
    <scope>NUCLEOTIDE SEQUENCE [LARGE SCALE GENOMIC DNA]</scope>
    <source>
        <strain evidence="2 3">INPA54B</strain>
    </source>
</reference>
<comment type="function">
    <text evidence="1">Could be involved in insertion of integral membrane proteins into the membrane.</text>
</comment>
<name>A0A2M8RDX6_9BRAD</name>
<evidence type="ECO:0000313" key="3">
    <source>
        <dbReference type="Proteomes" id="UP000231194"/>
    </source>
</evidence>
<evidence type="ECO:0000313" key="2">
    <source>
        <dbReference type="EMBL" id="PJG56027.1"/>
    </source>
</evidence>
<accession>A0A2M8RDX6</accession>
<dbReference type="AlphaFoldDB" id="A0A2M8RDX6"/>
<dbReference type="Pfam" id="PF01809">
    <property type="entry name" value="YidD"/>
    <property type="match status" value="1"/>
</dbReference>
<dbReference type="HAMAP" id="MF_00386">
    <property type="entry name" value="UPF0161_YidD"/>
    <property type="match status" value="1"/>
</dbReference>
<gene>
    <name evidence="2" type="ORF">CVM73_07765</name>
</gene>
<sequence>MKHSACEHCSSSTDGVLRLPRRFGRALIWLYRHTLSPLVGYNCRHLPTCSVYGDEAIERFGLWAGGWMTLARLLRCNPFGTSGIDNVPLTAPQGARWYLPWRYGRWRGVNAS</sequence>
<dbReference type="OrthoDB" id="9801753at2"/>
<dbReference type="InterPro" id="IPR002696">
    <property type="entry name" value="Membr_insert_effic_factor_YidD"/>
</dbReference>
<dbReference type="NCBIfam" id="TIGR00278">
    <property type="entry name" value="membrane protein insertion efficiency factor YidD"/>
    <property type="match status" value="1"/>
</dbReference>
<evidence type="ECO:0000256" key="1">
    <source>
        <dbReference type="HAMAP-Rule" id="MF_00386"/>
    </source>
</evidence>
<dbReference type="PANTHER" id="PTHR33383">
    <property type="entry name" value="MEMBRANE PROTEIN INSERTION EFFICIENCY FACTOR-RELATED"/>
    <property type="match status" value="1"/>
</dbReference>
<proteinExistence type="inferred from homology"/>
<keyword evidence="3" id="KW-1185">Reference proteome</keyword>
<comment type="similarity">
    <text evidence="1">Belongs to the UPF0161 family.</text>
</comment>
<dbReference type="EMBL" id="PGVG01000004">
    <property type="protein sequence ID" value="PJG56027.1"/>
    <property type="molecule type" value="Genomic_DNA"/>
</dbReference>
<keyword evidence="1" id="KW-1003">Cell membrane</keyword>
<dbReference type="Proteomes" id="UP000231194">
    <property type="component" value="Unassembled WGS sequence"/>
</dbReference>
<dbReference type="GO" id="GO:0005886">
    <property type="term" value="C:plasma membrane"/>
    <property type="evidence" value="ECO:0007669"/>
    <property type="project" value="UniProtKB-SubCell"/>
</dbReference>
<protein>
    <recommendedName>
        <fullName evidence="1">Putative membrane protein insertion efficiency factor</fullName>
    </recommendedName>
</protein>
<comment type="subcellular location">
    <subcellularLocation>
        <location evidence="1">Cell membrane</location>
        <topology evidence="1">Peripheral membrane protein</topology>
        <orientation evidence="1">Cytoplasmic side</orientation>
    </subcellularLocation>
</comment>
<dbReference type="RefSeq" id="WP_100231404.1">
    <property type="nucleotide sequence ID" value="NZ_PGVG01000004.1"/>
</dbReference>
<keyword evidence="1" id="KW-0472">Membrane</keyword>
<organism evidence="2 3">
    <name type="scientific">Bradyrhizobium forestalis</name>
    <dbReference type="NCBI Taxonomy" id="1419263"/>
    <lineage>
        <taxon>Bacteria</taxon>
        <taxon>Pseudomonadati</taxon>
        <taxon>Pseudomonadota</taxon>
        <taxon>Alphaproteobacteria</taxon>
        <taxon>Hyphomicrobiales</taxon>
        <taxon>Nitrobacteraceae</taxon>
        <taxon>Bradyrhizobium</taxon>
    </lineage>
</organism>
<dbReference type="SMART" id="SM01234">
    <property type="entry name" value="Haemolytic"/>
    <property type="match status" value="1"/>
</dbReference>
<comment type="caution">
    <text evidence="2">The sequence shown here is derived from an EMBL/GenBank/DDBJ whole genome shotgun (WGS) entry which is preliminary data.</text>
</comment>